<name>A0ABZ3IE18_9RHOB</name>
<dbReference type="RefSeq" id="WP_373636902.1">
    <property type="nucleotide sequence ID" value="NZ_CP150951.2"/>
</dbReference>
<organism evidence="8 9">
    <name type="scientific">Yoonia phaeophyticola</name>
    <dbReference type="NCBI Taxonomy" id="3137369"/>
    <lineage>
        <taxon>Bacteria</taxon>
        <taxon>Pseudomonadati</taxon>
        <taxon>Pseudomonadota</taxon>
        <taxon>Alphaproteobacteria</taxon>
        <taxon>Rhodobacterales</taxon>
        <taxon>Paracoccaceae</taxon>
        <taxon>Yoonia</taxon>
    </lineage>
</organism>
<dbReference type="EMBL" id="CP150951">
    <property type="protein sequence ID" value="XFO63107.1"/>
    <property type="molecule type" value="Genomic_DNA"/>
</dbReference>
<dbReference type="PANTHER" id="PTHR20854">
    <property type="entry name" value="INOSITOL MONOPHOSPHATASE"/>
    <property type="match status" value="1"/>
</dbReference>
<dbReference type="PROSITE" id="PS00630">
    <property type="entry name" value="IMP_2"/>
    <property type="match status" value="1"/>
</dbReference>
<dbReference type="InterPro" id="IPR033942">
    <property type="entry name" value="IMPase"/>
</dbReference>
<gene>
    <name evidence="8" type="ORF">AABB29_04145</name>
</gene>
<evidence type="ECO:0000256" key="1">
    <source>
        <dbReference type="ARBA" id="ARBA00001033"/>
    </source>
</evidence>
<evidence type="ECO:0000256" key="3">
    <source>
        <dbReference type="ARBA" id="ARBA00009759"/>
    </source>
</evidence>
<reference evidence="9" key="1">
    <citation type="submission" date="2024-04" db="EMBL/GenBank/DDBJ databases">
        <title>Phylogenomic analyses of a clade within the roseobacter group suggest taxonomic reassignments of species of the genera Aestuariivita, Citreicella, Loktanella, Nautella, Pelagibaca, Ruegeria, Thalassobius, Thiobacimonas and Tropicibacter, and the proposal o.</title>
        <authorList>
            <person name="Jeon C.O."/>
        </authorList>
    </citation>
    <scope>NUCLEOTIDE SEQUENCE [LARGE SCALE GENOMIC DNA]</scope>
    <source>
        <strain evidence="9">BS5-3</strain>
    </source>
</reference>
<comment type="similarity">
    <text evidence="3 7">Belongs to the inositol monophosphatase superfamily.</text>
</comment>
<keyword evidence="4 7" id="KW-0479">Metal-binding</keyword>
<dbReference type="PANTHER" id="PTHR20854:SF4">
    <property type="entry name" value="INOSITOL-1-MONOPHOSPHATASE-RELATED"/>
    <property type="match status" value="1"/>
</dbReference>
<dbReference type="Pfam" id="PF00459">
    <property type="entry name" value="Inositol_P"/>
    <property type="match status" value="1"/>
</dbReference>
<dbReference type="Proteomes" id="UP001440612">
    <property type="component" value="Chromosome"/>
</dbReference>
<evidence type="ECO:0000256" key="6">
    <source>
        <dbReference type="ARBA" id="ARBA00022842"/>
    </source>
</evidence>
<evidence type="ECO:0000313" key="9">
    <source>
        <dbReference type="Proteomes" id="UP001440612"/>
    </source>
</evidence>
<proteinExistence type="inferred from homology"/>
<evidence type="ECO:0000256" key="7">
    <source>
        <dbReference type="RuleBase" id="RU364068"/>
    </source>
</evidence>
<keyword evidence="5 7" id="KW-0378">Hydrolase</keyword>
<evidence type="ECO:0000313" key="8">
    <source>
        <dbReference type="EMBL" id="XFO63107.1"/>
    </source>
</evidence>
<protein>
    <recommendedName>
        <fullName evidence="7">Inositol-1-monophosphatase</fullName>
        <ecNumber evidence="7">3.1.3.25</ecNumber>
    </recommendedName>
</protein>
<comment type="cofactor">
    <cofactor evidence="2 7">
        <name>Mg(2+)</name>
        <dbReference type="ChEBI" id="CHEBI:18420"/>
    </cofactor>
</comment>
<dbReference type="SUPFAM" id="SSF56655">
    <property type="entry name" value="Carbohydrate phosphatase"/>
    <property type="match status" value="1"/>
</dbReference>
<dbReference type="Gene3D" id="3.40.190.80">
    <property type="match status" value="1"/>
</dbReference>
<dbReference type="InterPro" id="IPR000760">
    <property type="entry name" value="Inositol_monophosphatase-like"/>
</dbReference>
<evidence type="ECO:0000256" key="5">
    <source>
        <dbReference type="ARBA" id="ARBA00022801"/>
    </source>
</evidence>
<dbReference type="Gene3D" id="3.30.540.10">
    <property type="entry name" value="Fructose-1,6-Bisphosphatase, subunit A, domain 1"/>
    <property type="match status" value="1"/>
</dbReference>
<accession>A0ABZ3IE18</accession>
<dbReference type="InterPro" id="IPR020550">
    <property type="entry name" value="Inositol_monophosphatase_CS"/>
</dbReference>
<sequence length="275" mass="29010">MGAEQTVILPKDASDRLHIMGEAARLAGQGLLDASRKLADLTITEKTAGDFVSNADLQAEKTISDHLNAHFAGYGWLGEETGTRPSAQDGLRWIVDPLDGTTNFLKGLPHWAVSIALYQGDRPLAAIIYDPAKSETFSAEAGQGAYLNGRKITVSKDVPLQSALFASGVPAGGRITYLPHCLEDLEKLMPQTAGLRRWGAAALDLAYVAAGRLDGYWERNLGAWDIAAGALIVQEAGGYITPLWPGQGMLESGSFIASNGALHGALAAGLNTGRA</sequence>
<dbReference type="PROSITE" id="PS00629">
    <property type="entry name" value="IMP_1"/>
    <property type="match status" value="1"/>
</dbReference>
<dbReference type="InterPro" id="IPR020583">
    <property type="entry name" value="Inositol_monoP_metal-BS"/>
</dbReference>
<evidence type="ECO:0000256" key="4">
    <source>
        <dbReference type="ARBA" id="ARBA00022723"/>
    </source>
</evidence>
<evidence type="ECO:0000256" key="2">
    <source>
        <dbReference type="ARBA" id="ARBA00001946"/>
    </source>
</evidence>
<dbReference type="PRINTS" id="PR00377">
    <property type="entry name" value="IMPHPHTASES"/>
</dbReference>
<keyword evidence="9" id="KW-1185">Reference proteome</keyword>
<keyword evidence="6 7" id="KW-0460">Magnesium</keyword>
<dbReference type="EC" id="3.1.3.25" evidence="7"/>
<comment type="catalytic activity">
    <reaction evidence="1 7">
        <text>a myo-inositol phosphate + H2O = myo-inositol + phosphate</text>
        <dbReference type="Rhea" id="RHEA:24056"/>
        <dbReference type="ChEBI" id="CHEBI:15377"/>
        <dbReference type="ChEBI" id="CHEBI:17268"/>
        <dbReference type="ChEBI" id="CHEBI:43474"/>
        <dbReference type="ChEBI" id="CHEBI:84139"/>
        <dbReference type="EC" id="3.1.3.25"/>
    </reaction>
</comment>
<dbReference type="CDD" id="cd01639">
    <property type="entry name" value="IMPase"/>
    <property type="match status" value="1"/>
</dbReference>